<keyword evidence="9 11" id="KW-0472">Membrane</keyword>
<feature type="transmembrane region" description="Helical" evidence="11">
    <location>
        <begin position="963"/>
        <end position="988"/>
    </location>
</feature>
<feature type="region of interest" description="Disordered" evidence="10">
    <location>
        <begin position="662"/>
        <end position="689"/>
    </location>
</feature>
<keyword evidence="6" id="KW-0547">Nucleotide-binding</keyword>
<evidence type="ECO:0000256" key="11">
    <source>
        <dbReference type="SAM" id="Phobius"/>
    </source>
</evidence>
<feature type="transmembrane region" description="Helical" evidence="11">
    <location>
        <begin position="68"/>
        <end position="87"/>
    </location>
</feature>
<evidence type="ECO:0000256" key="9">
    <source>
        <dbReference type="ARBA" id="ARBA00023136"/>
    </source>
</evidence>
<accession>B0DDC5</accession>
<dbReference type="SMART" id="SM00382">
    <property type="entry name" value="AAA"/>
    <property type="match status" value="2"/>
</dbReference>
<dbReference type="SUPFAM" id="SSF90123">
    <property type="entry name" value="ABC transporter transmembrane region"/>
    <property type="match status" value="2"/>
</dbReference>
<dbReference type="FunCoup" id="B0DDC5">
    <property type="interactions" value="16"/>
</dbReference>
<dbReference type="InterPro" id="IPR011527">
    <property type="entry name" value="ABC1_TM_dom"/>
</dbReference>
<dbReference type="Gene3D" id="1.20.1560.10">
    <property type="entry name" value="ABC transporter type 1, transmembrane domain"/>
    <property type="match status" value="1"/>
</dbReference>
<evidence type="ECO:0000259" key="12">
    <source>
        <dbReference type="PROSITE" id="PS50893"/>
    </source>
</evidence>
<feature type="transmembrane region" description="Helical" evidence="11">
    <location>
        <begin position="886"/>
        <end position="907"/>
    </location>
</feature>
<name>B0DDC5_LACBS</name>
<evidence type="ECO:0000256" key="4">
    <source>
        <dbReference type="ARBA" id="ARBA00022692"/>
    </source>
</evidence>
<feature type="domain" description="ABC transporter" evidence="12">
    <location>
        <begin position="412"/>
        <end position="657"/>
    </location>
</feature>
<dbReference type="GO" id="GO:0015421">
    <property type="term" value="F:ABC-type oligopeptide transporter activity"/>
    <property type="evidence" value="ECO:0007669"/>
    <property type="project" value="TreeGrafter"/>
</dbReference>
<feature type="transmembrane region" description="Helical" evidence="11">
    <location>
        <begin position="210"/>
        <end position="229"/>
    </location>
</feature>
<dbReference type="GO" id="GO:0090374">
    <property type="term" value="P:oligopeptide export from mitochondrion"/>
    <property type="evidence" value="ECO:0007669"/>
    <property type="project" value="TreeGrafter"/>
</dbReference>
<dbReference type="STRING" id="486041.B0DDC5"/>
<keyword evidence="4 11" id="KW-0812">Transmembrane</keyword>
<dbReference type="InterPro" id="IPR039421">
    <property type="entry name" value="Type_1_exporter"/>
</dbReference>
<dbReference type="PROSITE" id="PS50929">
    <property type="entry name" value="ABC_TM1F"/>
    <property type="match status" value="2"/>
</dbReference>
<feature type="transmembrane region" description="Helical" evidence="11">
    <location>
        <begin position="235"/>
        <end position="256"/>
    </location>
</feature>
<evidence type="ECO:0000259" key="13">
    <source>
        <dbReference type="PROSITE" id="PS50929"/>
    </source>
</evidence>
<dbReference type="GO" id="GO:0016887">
    <property type="term" value="F:ATP hydrolysis activity"/>
    <property type="evidence" value="ECO:0007669"/>
    <property type="project" value="InterPro"/>
</dbReference>
<dbReference type="InterPro" id="IPR017871">
    <property type="entry name" value="ABC_transporter-like_CS"/>
</dbReference>
<evidence type="ECO:0000256" key="7">
    <source>
        <dbReference type="ARBA" id="ARBA00022840"/>
    </source>
</evidence>
<organism evidence="15">
    <name type="scientific">Laccaria bicolor (strain S238N-H82 / ATCC MYA-4686)</name>
    <name type="common">Bicoloured deceiver</name>
    <name type="synonym">Laccaria laccata var. bicolor</name>
    <dbReference type="NCBI Taxonomy" id="486041"/>
    <lineage>
        <taxon>Eukaryota</taxon>
        <taxon>Fungi</taxon>
        <taxon>Dikarya</taxon>
        <taxon>Basidiomycota</taxon>
        <taxon>Agaricomycotina</taxon>
        <taxon>Agaricomycetes</taxon>
        <taxon>Agaricomycetidae</taxon>
        <taxon>Agaricales</taxon>
        <taxon>Agaricineae</taxon>
        <taxon>Hydnangiaceae</taxon>
        <taxon>Laccaria</taxon>
    </lineage>
</organism>
<protein>
    <submittedName>
        <fullName evidence="14">Predicted protein</fullName>
    </submittedName>
</protein>
<keyword evidence="7" id="KW-0067">ATP-binding</keyword>
<dbReference type="SUPFAM" id="SSF52540">
    <property type="entry name" value="P-loop containing nucleoside triphosphate hydrolases"/>
    <property type="match status" value="2"/>
</dbReference>
<dbReference type="CDD" id="cd18577">
    <property type="entry name" value="ABC_6TM_Pgp_ABCB1_D1_like"/>
    <property type="match status" value="1"/>
</dbReference>
<dbReference type="CDD" id="cd03249">
    <property type="entry name" value="ABC_MTABC3_MDL1_MDL2"/>
    <property type="match status" value="2"/>
</dbReference>
<sequence length="1319" mass="143216">MLSTEDQDKEKTSPVEPPRGFFARRGAAKAATSEENKDSAADAQASDEDDAPTVSFSQLFRFSTRFEMFIDAIGLLVALGSGAAQPLQAILFGNLTQDFVTFTTVLLKYQEGVEEAKQLLPLAAANFRHAAGIDATYLVYLGIGLFVCTFVSFYSWVYTGEVNAKRIREYYLKAILRQDIAYFDDIGAGEITTRIQTDTHLVQQGISEKVALAVSCVAAFLTGFIIAFVRSWRLALALSSILPAISLTAGIMNKFAADYTKKSLKHVAEGGTLAEEVISTIRTAQAFGTQKTLSTIYDSYVEQSLQINLTASAWSGAGFGVTFFIIYSVYALTFSFGTTLINSHHATAGAVVNVYLSIFIGSLYVALLAPEMQAINKARGAAAKLYETIDRVPDIDSSDPSGLEPEDVRGEIIFEGVNFTYPSRSDVPVIKELSLSFPAGKTIALVGPSGSGKSTIISLVERFYDPTWGSIKLDGIDLKDLNLKWLRSQIGLVSQEPVLFAASIKENVANGLIGTEYEHVADEKKFALIKEACLQANADGFIAQLPSGYDTVVGERGFLLSGGQKQRIAIARAIISDPKILLLDEATSALDTQSEGIVQDALDIAAAGRTTVIIAHRLSTIKNVDLIYVLDGGLVTEKGSHVELIQAGGHYAHLVNAQNLRGSQPGNISSETSKAEELRGSVDQKAPTDTALLRSNTHNSVDKELDNLPPISRTERSNLGTFTLFIRMGEHVRDQRKIYLWASIFAILAGLVPPACGIVFAKSITGFSENDPHIRRFQGDRNALWFFVIAIIAMIVMGAQNYLFSVAASTLTARLRSLCFRAVLRQDVAFFDRDENSTGSLTSNLSEHPQKVNGLVGITLGTIIQSIATLVAGWILGLVYVWRLGLIAIACTPILVSTGYIHLRVIILKDQSNKKSHESSAHLACESAGSIRTVASLGREEDCLQKYSQSLEIPMRRSTRNALWGNLLFALSQSLSFFVIALVFWYGAGLVSRLEASTTAFFVALMSSTMGAVQSGNIFTFVPDISSASSAGSDIIRLLDSVPEIDADSKTGQILDSKTTKGHVRLENVRFQYPTRPTVPVLRNLTLEAKPGSYIAVVGASGSGKSTIIQLLERFYDPSAGVISLDGERIRELNVQEYRKHLALVSQEPTLYAGTIRFNIVIGAVKAQSEVTMEEIEQACRDANILEFIQSLPQGFDTEVGGKGSQLSGGQKRMSFFLPLRIAIARALIRNPKVLLLDEATSALDSNSEKVVQEALDQAAKGRTTIAIAHRLSTIQNADCIYFIKNGSIQESGTHDELVAKCGAYFEYVKLQTLSKVEV</sequence>
<evidence type="ECO:0000256" key="3">
    <source>
        <dbReference type="ARBA" id="ARBA00022448"/>
    </source>
</evidence>
<feature type="transmembrane region" description="Helical" evidence="11">
    <location>
        <begin position="855"/>
        <end position="880"/>
    </location>
</feature>
<dbReference type="FunFam" id="3.40.50.300:FF:002283">
    <property type="entry name" value="p-GlycoProtein related"/>
    <property type="match status" value="1"/>
</dbReference>
<feature type="domain" description="ABC transmembrane type-1" evidence="13">
    <location>
        <begin position="72"/>
        <end position="377"/>
    </location>
</feature>
<feature type="domain" description="ABC transporter" evidence="12">
    <location>
        <begin position="1064"/>
        <end position="1311"/>
    </location>
</feature>
<feature type="transmembrane region" description="Helical" evidence="11">
    <location>
        <begin position="738"/>
        <end position="764"/>
    </location>
</feature>
<dbReference type="EMBL" id="DS547104">
    <property type="protein sequence ID" value="EDR07448.1"/>
    <property type="molecule type" value="Genomic_DNA"/>
</dbReference>
<dbReference type="PANTHER" id="PTHR43394">
    <property type="entry name" value="ATP-DEPENDENT PERMEASE MDL1, MITOCHONDRIAL"/>
    <property type="match status" value="1"/>
</dbReference>
<dbReference type="HOGENOM" id="CLU_000604_17_2_1"/>
<feature type="compositionally biased region" description="Basic and acidic residues" evidence="10">
    <location>
        <begin position="1"/>
        <end position="13"/>
    </location>
</feature>
<keyword evidence="15" id="KW-1185">Reference proteome</keyword>
<evidence type="ECO:0000256" key="10">
    <source>
        <dbReference type="SAM" id="MobiDB-lite"/>
    </source>
</evidence>
<feature type="transmembrane region" description="Helical" evidence="11">
    <location>
        <begin position="137"/>
        <end position="158"/>
    </location>
</feature>
<dbReference type="FunFam" id="1.20.1560.10:FF:000102">
    <property type="entry name" value="ABC multidrug transporter Mdr1"/>
    <property type="match status" value="1"/>
</dbReference>
<feature type="transmembrane region" description="Helical" evidence="11">
    <location>
        <begin position="348"/>
        <end position="369"/>
    </location>
</feature>
<dbReference type="InterPro" id="IPR003439">
    <property type="entry name" value="ABC_transporter-like_ATP-bd"/>
</dbReference>
<dbReference type="GO" id="GO:0005524">
    <property type="term" value="F:ATP binding"/>
    <property type="evidence" value="ECO:0007669"/>
    <property type="project" value="UniProtKB-KW"/>
</dbReference>
<evidence type="ECO:0000256" key="6">
    <source>
        <dbReference type="ARBA" id="ARBA00022741"/>
    </source>
</evidence>
<proteinExistence type="inferred from homology"/>
<evidence type="ECO:0000313" key="14">
    <source>
        <dbReference type="EMBL" id="EDR07448.1"/>
    </source>
</evidence>
<evidence type="ECO:0000256" key="1">
    <source>
        <dbReference type="ARBA" id="ARBA00004141"/>
    </source>
</evidence>
<dbReference type="Pfam" id="PF00005">
    <property type="entry name" value="ABC_tran"/>
    <property type="match status" value="2"/>
</dbReference>
<dbReference type="InterPro" id="IPR027417">
    <property type="entry name" value="P-loop_NTPase"/>
</dbReference>
<feature type="transmembrane region" description="Helical" evidence="11">
    <location>
        <begin position="784"/>
        <end position="804"/>
    </location>
</feature>
<evidence type="ECO:0000256" key="8">
    <source>
        <dbReference type="ARBA" id="ARBA00022989"/>
    </source>
</evidence>
<feature type="domain" description="ABC transmembrane type-1" evidence="13">
    <location>
        <begin position="740"/>
        <end position="1027"/>
    </location>
</feature>
<comment type="similarity">
    <text evidence="2">Belongs to the ABC transporter superfamily. ABCB family. Multidrug resistance exporter (TC 3.A.1.201) subfamily.</text>
</comment>
<keyword evidence="3" id="KW-0813">Transport</keyword>
<dbReference type="RefSeq" id="XP_001881840.1">
    <property type="nucleotide sequence ID" value="XM_001881805.1"/>
</dbReference>
<dbReference type="PROSITE" id="PS00211">
    <property type="entry name" value="ABC_TRANSPORTER_1"/>
    <property type="match status" value="1"/>
</dbReference>
<dbReference type="InterPro" id="IPR003593">
    <property type="entry name" value="AAA+_ATPase"/>
</dbReference>
<feature type="compositionally biased region" description="Low complexity" evidence="10">
    <location>
        <begin position="19"/>
        <end position="31"/>
    </location>
</feature>
<keyword evidence="5" id="KW-0677">Repeat</keyword>
<feature type="compositionally biased region" description="Polar residues" evidence="10">
    <location>
        <begin position="662"/>
        <end position="672"/>
    </location>
</feature>
<comment type="subcellular location">
    <subcellularLocation>
        <location evidence="1">Membrane</location>
        <topology evidence="1">Multi-pass membrane protein</topology>
    </subcellularLocation>
</comment>
<dbReference type="CDD" id="cd18578">
    <property type="entry name" value="ABC_6TM_Pgp_ABCB1_D2_like"/>
    <property type="match status" value="1"/>
</dbReference>
<reference evidence="14 15" key="1">
    <citation type="journal article" date="2008" name="Nature">
        <title>The genome of Laccaria bicolor provides insights into mycorrhizal symbiosis.</title>
        <authorList>
            <person name="Martin F."/>
            <person name="Aerts A."/>
            <person name="Ahren D."/>
            <person name="Brun A."/>
            <person name="Danchin E.G.J."/>
            <person name="Duchaussoy F."/>
            <person name="Gibon J."/>
            <person name="Kohler A."/>
            <person name="Lindquist E."/>
            <person name="Pereda V."/>
            <person name="Salamov A."/>
            <person name="Shapiro H.J."/>
            <person name="Wuyts J."/>
            <person name="Blaudez D."/>
            <person name="Buee M."/>
            <person name="Brokstein P."/>
            <person name="Canbaeck B."/>
            <person name="Cohen D."/>
            <person name="Courty P.E."/>
            <person name="Coutinho P.M."/>
            <person name="Delaruelle C."/>
            <person name="Detter J.C."/>
            <person name="Deveau A."/>
            <person name="DiFazio S."/>
            <person name="Duplessis S."/>
            <person name="Fraissinet-Tachet L."/>
            <person name="Lucic E."/>
            <person name="Frey-Klett P."/>
            <person name="Fourrey C."/>
            <person name="Feussner I."/>
            <person name="Gay G."/>
            <person name="Grimwood J."/>
            <person name="Hoegger P.J."/>
            <person name="Jain P."/>
            <person name="Kilaru S."/>
            <person name="Labbe J."/>
            <person name="Lin Y.C."/>
            <person name="Legue V."/>
            <person name="Le Tacon F."/>
            <person name="Marmeisse R."/>
            <person name="Melayah D."/>
            <person name="Montanini B."/>
            <person name="Muratet M."/>
            <person name="Nehls U."/>
            <person name="Niculita-Hirzel H."/>
            <person name="Oudot-Le Secq M.P."/>
            <person name="Peter M."/>
            <person name="Quesneville H."/>
            <person name="Rajashekar B."/>
            <person name="Reich M."/>
            <person name="Rouhier N."/>
            <person name="Schmutz J."/>
            <person name="Yin T."/>
            <person name="Chalot M."/>
            <person name="Henrissat B."/>
            <person name="Kuees U."/>
            <person name="Lucas S."/>
            <person name="Van de Peer Y."/>
            <person name="Podila G.K."/>
            <person name="Polle A."/>
            <person name="Pukkila P.J."/>
            <person name="Richardson P.M."/>
            <person name="Rouze P."/>
            <person name="Sanders I.R."/>
            <person name="Stajich J.E."/>
            <person name="Tunlid A."/>
            <person name="Tuskan G."/>
            <person name="Grigoriev I.V."/>
        </authorList>
    </citation>
    <scope>NUCLEOTIDE SEQUENCE [LARGE SCALE GENOMIC DNA]</scope>
    <source>
        <strain evidence="15">S238N-H82 / ATCC MYA-4686</strain>
    </source>
</reference>
<dbReference type="GeneID" id="6077517"/>
<dbReference type="GO" id="GO:0005743">
    <property type="term" value="C:mitochondrial inner membrane"/>
    <property type="evidence" value="ECO:0007669"/>
    <property type="project" value="TreeGrafter"/>
</dbReference>
<dbReference type="FunFam" id="3.40.50.300:FF:000251">
    <property type="entry name" value="ABC transporter B family member 19"/>
    <property type="match status" value="1"/>
</dbReference>
<feature type="compositionally biased region" description="Basic and acidic residues" evidence="10">
    <location>
        <begin position="673"/>
        <end position="682"/>
    </location>
</feature>
<keyword evidence="8 11" id="KW-1133">Transmembrane helix</keyword>
<feature type="transmembrane region" description="Helical" evidence="11">
    <location>
        <begin position="313"/>
        <end position="336"/>
    </location>
</feature>
<evidence type="ECO:0000256" key="2">
    <source>
        <dbReference type="ARBA" id="ARBA00007577"/>
    </source>
</evidence>
<dbReference type="InterPro" id="IPR036640">
    <property type="entry name" value="ABC1_TM_sf"/>
</dbReference>
<evidence type="ECO:0000313" key="15">
    <source>
        <dbReference type="Proteomes" id="UP000001194"/>
    </source>
</evidence>
<dbReference type="OrthoDB" id="6500128at2759"/>
<gene>
    <name evidence="14" type="ORF">LACBIDRAFT_250508</name>
</gene>
<dbReference type="Pfam" id="PF00664">
    <property type="entry name" value="ABC_membrane"/>
    <property type="match status" value="2"/>
</dbReference>
<dbReference type="PANTHER" id="PTHR43394:SF11">
    <property type="entry name" value="ATP-BINDING CASSETTE TRANSPORTER"/>
    <property type="match status" value="1"/>
</dbReference>
<dbReference type="KEGG" id="lbc:LACBIDRAFT_250508"/>
<dbReference type="PROSITE" id="PS50893">
    <property type="entry name" value="ABC_TRANSPORTER_2"/>
    <property type="match status" value="2"/>
</dbReference>
<dbReference type="InParanoid" id="B0DDC5"/>
<feature type="region of interest" description="Disordered" evidence="10">
    <location>
        <begin position="1"/>
        <end position="49"/>
    </location>
</feature>
<dbReference type="Proteomes" id="UP000001194">
    <property type="component" value="Unassembled WGS sequence"/>
</dbReference>
<dbReference type="SMR" id="B0DDC5"/>
<dbReference type="Gene3D" id="3.40.50.300">
    <property type="entry name" value="P-loop containing nucleotide triphosphate hydrolases"/>
    <property type="match status" value="2"/>
</dbReference>
<evidence type="ECO:0000256" key="5">
    <source>
        <dbReference type="ARBA" id="ARBA00022737"/>
    </source>
</evidence>